<reference evidence="2 3" key="1">
    <citation type="journal article" date="2011" name="Nat. Biotechnol.">
        <title>Comparative genomic analysis of the thermophilic biomass-degrading fungi Myceliophthora thermophila and Thielavia terrestris.</title>
        <authorList>
            <person name="Berka R.M."/>
            <person name="Grigoriev I.V."/>
            <person name="Otillar R."/>
            <person name="Salamov A."/>
            <person name="Grimwood J."/>
            <person name="Reid I."/>
            <person name="Ishmael N."/>
            <person name="John T."/>
            <person name="Darmond C."/>
            <person name="Moisan M.-C."/>
            <person name="Henrissat B."/>
            <person name="Coutinho P.M."/>
            <person name="Lombard V."/>
            <person name="Natvig D.O."/>
            <person name="Lindquist E."/>
            <person name="Schmutz J."/>
            <person name="Lucas S."/>
            <person name="Harris P."/>
            <person name="Powlowski J."/>
            <person name="Bellemare A."/>
            <person name="Taylor D."/>
            <person name="Butler G."/>
            <person name="de Vries R.P."/>
            <person name="Allijn I.E."/>
            <person name="van den Brink J."/>
            <person name="Ushinsky S."/>
            <person name="Storms R."/>
            <person name="Powell A.J."/>
            <person name="Paulsen I.T."/>
            <person name="Elbourne L.D.H."/>
            <person name="Baker S.E."/>
            <person name="Magnuson J."/>
            <person name="LaBoissiere S."/>
            <person name="Clutterbuck A.J."/>
            <person name="Martinez D."/>
            <person name="Wogulis M."/>
            <person name="de Leon A.L."/>
            <person name="Rey M.W."/>
            <person name="Tsang A."/>
        </authorList>
    </citation>
    <scope>NUCLEOTIDE SEQUENCE [LARGE SCALE GENOMIC DNA]</scope>
    <source>
        <strain evidence="3">ATCC 42464 / BCRC 31852 / DSM 1799</strain>
    </source>
</reference>
<dbReference type="GeneID" id="11514103"/>
<evidence type="ECO:0000259" key="1">
    <source>
        <dbReference type="Pfam" id="PF08490"/>
    </source>
</evidence>
<accession>G2QF42</accession>
<feature type="domain" description="DNA polymerase epsilon catalytic subunit A C-terminal" evidence="1">
    <location>
        <begin position="54"/>
        <end position="89"/>
    </location>
</feature>
<dbReference type="HOGENOM" id="CLU_1571716_0_0_1"/>
<dbReference type="InParanoid" id="G2QF42"/>
<dbReference type="GO" id="GO:0003887">
    <property type="term" value="F:DNA-directed DNA polymerase activity"/>
    <property type="evidence" value="ECO:0007669"/>
    <property type="project" value="InterPro"/>
</dbReference>
<dbReference type="GO" id="GO:0008270">
    <property type="term" value="F:zinc ion binding"/>
    <property type="evidence" value="ECO:0007669"/>
    <property type="project" value="InterPro"/>
</dbReference>
<keyword evidence="3" id="KW-1185">Reference proteome</keyword>
<evidence type="ECO:0000313" key="3">
    <source>
        <dbReference type="Proteomes" id="UP000007322"/>
    </source>
</evidence>
<dbReference type="STRING" id="573729.G2QF42"/>
<dbReference type="Pfam" id="PF08490">
    <property type="entry name" value="DUF1744"/>
    <property type="match status" value="1"/>
</dbReference>
<dbReference type="VEuPathDB" id="FungiDB:MYCTH_2111310"/>
<dbReference type="Proteomes" id="UP000007322">
    <property type="component" value="Chromosome 4"/>
</dbReference>
<dbReference type="GO" id="GO:0005634">
    <property type="term" value="C:nucleus"/>
    <property type="evidence" value="ECO:0007669"/>
    <property type="project" value="InterPro"/>
</dbReference>
<name>G2QF42_THET4</name>
<organism evidence="2 3">
    <name type="scientific">Thermothelomyces thermophilus (strain ATCC 42464 / BCRC 31852 / DSM 1799)</name>
    <name type="common">Sporotrichum thermophile</name>
    <dbReference type="NCBI Taxonomy" id="573729"/>
    <lineage>
        <taxon>Eukaryota</taxon>
        <taxon>Fungi</taxon>
        <taxon>Dikarya</taxon>
        <taxon>Ascomycota</taxon>
        <taxon>Pezizomycotina</taxon>
        <taxon>Sordariomycetes</taxon>
        <taxon>Sordariomycetidae</taxon>
        <taxon>Sordariales</taxon>
        <taxon>Chaetomiaceae</taxon>
        <taxon>Thermothelomyces</taxon>
    </lineage>
</organism>
<dbReference type="EMBL" id="CP003005">
    <property type="protein sequence ID" value="AEO59071.1"/>
    <property type="molecule type" value="Genomic_DNA"/>
</dbReference>
<dbReference type="eggNOG" id="KOG1798">
    <property type="taxonomic scope" value="Eukaryota"/>
</dbReference>
<dbReference type="RefSeq" id="XP_003664316.1">
    <property type="nucleotide sequence ID" value="XM_003664268.1"/>
</dbReference>
<gene>
    <name evidence="2" type="ORF">MYCTH_2111310</name>
</gene>
<dbReference type="InterPro" id="IPR013697">
    <property type="entry name" value="DNA_pol_e_suA_C"/>
</dbReference>
<dbReference type="AlphaFoldDB" id="G2QF42"/>
<protein>
    <recommendedName>
        <fullName evidence="1">DNA polymerase epsilon catalytic subunit A C-terminal domain-containing protein</fullName>
    </recommendedName>
</protein>
<dbReference type="GO" id="GO:0006260">
    <property type="term" value="P:DNA replication"/>
    <property type="evidence" value="ECO:0007669"/>
    <property type="project" value="InterPro"/>
</dbReference>
<sequence length="170" mass="18937">MVIRTAARSIRRPSDVIERVHADSHPKLLASRGSLGPGPGPWLAVMRRALLVLLAYAQCILKSIKGKPLFHFIDLEIKEYWDYLVLWMATFLSIRLQPTFRDWVVEFIELMRGIKRPATGSDPTATPRLTQLPLRNTAAGLAEDATGQIILGKAFEKPGLYRDGGFARGG</sequence>
<dbReference type="KEGG" id="mtm:MYCTH_2111310"/>
<evidence type="ECO:0000313" key="2">
    <source>
        <dbReference type="EMBL" id="AEO59071.1"/>
    </source>
</evidence>
<proteinExistence type="predicted"/>